<reference evidence="2" key="1">
    <citation type="submission" date="2020-06" db="EMBL/GenBank/DDBJ databases">
        <authorList>
            <person name="Li T."/>
            <person name="Hu X."/>
            <person name="Zhang T."/>
            <person name="Song X."/>
            <person name="Zhang H."/>
            <person name="Dai N."/>
            <person name="Sheng W."/>
            <person name="Hou X."/>
            <person name="Wei L."/>
        </authorList>
    </citation>
    <scope>NUCLEOTIDE SEQUENCE</scope>
    <source>
        <strain evidence="2">KEN1</strain>
        <tissue evidence="2">Leaf</tissue>
    </source>
</reference>
<dbReference type="EMBL" id="JACGWN010000003">
    <property type="protein sequence ID" value="KAL0455250.1"/>
    <property type="molecule type" value="Genomic_DNA"/>
</dbReference>
<feature type="region of interest" description="Disordered" evidence="1">
    <location>
        <begin position="1"/>
        <end position="45"/>
    </location>
</feature>
<dbReference type="AlphaFoldDB" id="A0AAW2XTX4"/>
<gene>
    <name evidence="2" type="ORF">Slati_0864200</name>
</gene>
<comment type="caution">
    <text evidence="2">The sequence shown here is derived from an EMBL/GenBank/DDBJ whole genome shotgun (WGS) entry which is preliminary data.</text>
</comment>
<proteinExistence type="predicted"/>
<sequence length="123" mass="13498">MTSQQRPLLIPSPRTPGQEELPYTPVPGDSLIPISSYPKPTSAMDSNSQIEINENSYQVPGFLRNSSSHRSISSIQSKTSSGHSVREVNFSEMRTRTVRHGSRGADSTGLAPPIERLMMKMLG</sequence>
<evidence type="ECO:0000313" key="2">
    <source>
        <dbReference type="EMBL" id="KAL0455250.1"/>
    </source>
</evidence>
<accession>A0AAW2XTX4</accession>
<organism evidence="2">
    <name type="scientific">Sesamum latifolium</name>
    <dbReference type="NCBI Taxonomy" id="2727402"/>
    <lineage>
        <taxon>Eukaryota</taxon>
        <taxon>Viridiplantae</taxon>
        <taxon>Streptophyta</taxon>
        <taxon>Embryophyta</taxon>
        <taxon>Tracheophyta</taxon>
        <taxon>Spermatophyta</taxon>
        <taxon>Magnoliopsida</taxon>
        <taxon>eudicotyledons</taxon>
        <taxon>Gunneridae</taxon>
        <taxon>Pentapetalae</taxon>
        <taxon>asterids</taxon>
        <taxon>lamiids</taxon>
        <taxon>Lamiales</taxon>
        <taxon>Pedaliaceae</taxon>
        <taxon>Sesamum</taxon>
    </lineage>
</organism>
<feature type="compositionally biased region" description="Low complexity" evidence="1">
    <location>
        <begin position="68"/>
        <end position="83"/>
    </location>
</feature>
<protein>
    <submittedName>
        <fullName evidence="2">Uncharacterized protein</fullName>
    </submittedName>
</protein>
<evidence type="ECO:0000256" key="1">
    <source>
        <dbReference type="SAM" id="MobiDB-lite"/>
    </source>
</evidence>
<feature type="region of interest" description="Disordered" evidence="1">
    <location>
        <begin position="68"/>
        <end position="110"/>
    </location>
</feature>
<reference evidence="2" key="2">
    <citation type="journal article" date="2024" name="Plant">
        <title>Genomic evolution and insights into agronomic trait innovations of Sesamum species.</title>
        <authorList>
            <person name="Miao H."/>
            <person name="Wang L."/>
            <person name="Qu L."/>
            <person name="Liu H."/>
            <person name="Sun Y."/>
            <person name="Le M."/>
            <person name="Wang Q."/>
            <person name="Wei S."/>
            <person name="Zheng Y."/>
            <person name="Lin W."/>
            <person name="Duan Y."/>
            <person name="Cao H."/>
            <person name="Xiong S."/>
            <person name="Wang X."/>
            <person name="Wei L."/>
            <person name="Li C."/>
            <person name="Ma Q."/>
            <person name="Ju M."/>
            <person name="Zhao R."/>
            <person name="Li G."/>
            <person name="Mu C."/>
            <person name="Tian Q."/>
            <person name="Mei H."/>
            <person name="Zhang T."/>
            <person name="Gao T."/>
            <person name="Zhang H."/>
        </authorList>
    </citation>
    <scope>NUCLEOTIDE SEQUENCE</scope>
    <source>
        <strain evidence="2">KEN1</strain>
    </source>
</reference>
<name>A0AAW2XTX4_9LAMI</name>